<evidence type="ECO:0000313" key="2">
    <source>
        <dbReference type="Proteomes" id="UP000735302"/>
    </source>
</evidence>
<organism evidence="1 2">
    <name type="scientific">Plakobranchus ocellatus</name>
    <dbReference type="NCBI Taxonomy" id="259542"/>
    <lineage>
        <taxon>Eukaryota</taxon>
        <taxon>Metazoa</taxon>
        <taxon>Spiralia</taxon>
        <taxon>Lophotrochozoa</taxon>
        <taxon>Mollusca</taxon>
        <taxon>Gastropoda</taxon>
        <taxon>Heterobranchia</taxon>
        <taxon>Euthyneura</taxon>
        <taxon>Panpulmonata</taxon>
        <taxon>Sacoglossa</taxon>
        <taxon>Placobranchoidea</taxon>
        <taxon>Plakobranchidae</taxon>
        <taxon>Plakobranchus</taxon>
    </lineage>
</organism>
<sequence length="240" mass="27953">MWIRRMQNVVDCILDQEDVTKLLQKEKEEKVEENRLLKTDHERVSRNHQFLKFNNAKEAKLREALELTLTKEREENRRFEELDQCLQHQDVLISELKVSLRAMMEKLRPIKLIETPSDHSLTPIQSPSKTFNSLKIRDDQQVASSLVDDAKHFISKLTKMKEIVQNHTAPIGRVKPLMLRLFKERRLPPDSIRVELAQSNIGSHIQILDAIESDQPGFTSRDMLKSRAEEIAAKSKKNKG</sequence>
<protein>
    <submittedName>
        <fullName evidence="1">Uncharacterized protein</fullName>
    </submittedName>
</protein>
<evidence type="ECO:0000313" key="1">
    <source>
        <dbReference type="EMBL" id="GFO26950.1"/>
    </source>
</evidence>
<gene>
    <name evidence="1" type="ORF">PoB_005345500</name>
</gene>
<reference evidence="1 2" key="1">
    <citation type="journal article" date="2021" name="Elife">
        <title>Chloroplast acquisition without the gene transfer in kleptoplastic sea slugs, Plakobranchus ocellatus.</title>
        <authorList>
            <person name="Maeda T."/>
            <person name="Takahashi S."/>
            <person name="Yoshida T."/>
            <person name="Shimamura S."/>
            <person name="Takaki Y."/>
            <person name="Nagai Y."/>
            <person name="Toyoda A."/>
            <person name="Suzuki Y."/>
            <person name="Arimoto A."/>
            <person name="Ishii H."/>
            <person name="Satoh N."/>
            <person name="Nishiyama T."/>
            <person name="Hasebe M."/>
            <person name="Maruyama T."/>
            <person name="Minagawa J."/>
            <person name="Obokata J."/>
            <person name="Shigenobu S."/>
        </authorList>
    </citation>
    <scope>NUCLEOTIDE SEQUENCE [LARGE SCALE GENOMIC DNA]</scope>
</reference>
<accession>A0AAV4C2P3</accession>
<comment type="caution">
    <text evidence="1">The sequence shown here is derived from an EMBL/GenBank/DDBJ whole genome shotgun (WGS) entry which is preliminary data.</text>
</comment>
<proteinExistence type="predicted"/>
<keyword evidence="2" id="KW-1185">Reference proteome</keyword>
<dbReference type="Proteomes" id="UP000735302">
    <property type="component" value="Unassembled WGS sequence"/>
</dbReference>
<name>A0AAV4C2P3_9GAST</name>
<dbReference type="EMBL" id="BLXT01005873">
    <property type="protein sequence ID" value="GFO26950.1"/>
    <property type="molecule type" value="Genomic_DNA"/>
</dbReference>
<dbReference type="AlphaFoldDB" id="A0AAV4C2P3"/>